<dbReference type="Proteomes" id="UP000006365">
    <property type="component" value="Chromosome"/>
</dbReference>
<sequence>MQLPGGLIEGGKRQRQYRFQPVSGSLELALTETAALAASTPEAVTRILALALRELGGQPMSEERAASLCVADRQFLMRELERYLGFSGGWFHADCTACAARFDFHLDYAELPVQEAGAGYPWATVEHQGRTLRFRLPTGRDQEGLTRIPDDRARGWLLQRLACDPAPLDEVDGSLVDSVEAALERVAPAVVVQVQACCPECGANTAVDLDPYRVVRRQSDNLLAQVHRIALHYHWSEAEILGLPHSRRQRYLEMIDHSRGMVS</sequence>
<organism evidence="1 2">
    <name type="scientific">Desulfobulbus propionicus (strain ATCC 33891 / DSM 2032 / VKM B-1956 / 1pr3)</name>
    <dbReference type="NCBI Taxonomy" id="577650"/>
    <lineage>
        <taxon>Bacteria</taxon>
        <taxon>Pseudomonadati</taxon>
        <taxon>Thermodesulfobacteriota</taxon>
        <taxon>Desulfobulbia</taxon>
        <taxon>Desulfobulbales</taxon>
        <taxon>Desulfobulbaceae</taxon>
        <taxon>Desulfobulbus</taxon>
    </lineage>
</organism>
<accession>A0A7U3YQ97</accession>
<dbReference type="RefSeq" id="WP_015725925.1">
    <property type="nucleotide sequence ID" value="NC_014972.1"/>
</dbReference>
<dbReference type="KEGG" id="dpr:Despr_3274"/>
<protein>
    <submittedName>
        <fullName evidence="1">Uncharacterized protein</fullName>
    </submittedName>
</protein>
<reference evidence="1 2" key="1">
    <citation type="journal article" date="2011" name="Stand. Genomic Sci.">
        <title>Complete genome sequence of Desulfobulbus propionicus type strain (1pr3).</title>
        <authorList>
            <person name="Pagani I."/>
            <person name="Lapidus A."/>
            <person name="Nolan M."/>
            <person name="Lucas S."/>
            <person name="Hammon N."/>
            <person name="Deshpande S."/>
            <person name="Cheng J.F."/>
            <person name="Chertkov O."/>
            <person name="Davenport K."/>
            <person name="Tapia R."/>
            <person name="Han C."/>
            <person name="Goodwin L."/>
            <person name="Pitluck S."/>
            <person name="Liolios K."/>
            <person name="Mavromatis K."/>
            <person name="Ivanova N."/>
            <person name="Mikhailova N."/>
            <person name="Pati A."/>
            <person name="Chen A."/>
            <person name="Palaniappan K."/>
            <person name="Land M."/>
            <person name="Hauser L."/>
            <person name="Chang Y.J."/>
            <person name="Jeffries C.D."/>
            <person name="Detter J.C."/>
            <person name="Brambilla E."/>
            <person name="Kannan K.P."/>
            <person name="Djao O.D."/>
            <person name="Rohde M."/>
            <person name="Pukall R."/>
            <person name="Spring S."/>
            <person name="Goker M."/>
            <person name="Sikorski J."/>
            <person name="Woyke T."/>
            <person name="Bristow J."/>
            <person name="Eisen J.A."/>
            <person name="Markowitz V."/>
            <person name="Hugenholtz P."/>
            <person name="Kyrpides N.C."/>
            <person name="Klenk H.P."/>
        </authorList>
    </citation>
    <scope>NUCLEOTIDE SEQUENCE [LARGE SCALE GENOMIC DNA]</scope>
    <source>
        <strain evidence="2">ATCC 33891 / DSM 2032 / 1pr3</strain>
    </source>
</reference>
<proteinExistence type="predicted"/>
<evidence type="ECO:0000313" key="1">
    <source>
        <dbReference type="EMBL" id="ADW19401.1"/>
    </source>
</evidence>
<name>A0A7U3YQ97_DESPD</name>
<dbReference type="EMBL" id="CP002364">
    <property type="protein sequence ID" value="ADW19401.1"/>
    <property type="molecule type" value="Genomic_DNA"/>
</dbReference>
<gene>
    <name evidence="1" type="ordered locus">Despr_3274</name>
</gene>
<evidence type="ECO:0000313" key="2">
    <source>
        <dbReference type="Proteomes" id="UP000006365"/>
    </source>
</evidence>
<keyword evidence="2" id="KW-1185">Reference proteome</keyword>
<dbReference type="AlphaFoldDB" id="A0A7U3YQ97"/>